<dbReference type="InterPro" id="IPR023365">
    <property type="entry name" value="Sortase_dom-sf"/>
</dbReference>
<feature type="transmembrane region" description="Helical" evidence="3">
    <location>
        <begin position="21"/>
        <end position="46"/>
    </location>
</feature>
<accession>A0A7W8CZI7</accession>
<dbReference type="Proteomes" id="UP000539953">
    <property type="component" value="Unassembled WGS sequence"/>
</dbReference>
<evidence type="ECO:0000313" key="4">
    <source>
        <dbReference type="EMBL" id="MBB5183229.1"/>
    </source>
</evidence>
<keyword evidence="3" id="KW-1133">Transmembrane helix</keyword>
<keyword evidence="1 4" id="KW-0378">Hydrolase</keyword>
<dbReference type="NCBIfam" id="TIGR03064">
    <property type="entry name" value="sortase_srtB"/>
    <property type="match status" value="1"/>
</dbReference>
<name>A0A7W8CZI7_9FIRM</name>
<reference evidence="4 5" key="1">
    <citation type="submission" date="2020-08" db="EMBL/GenBank/DDBJ databases">
        <title>Genomic Encyclopedia of Type Strains, Phase IV (KMG-IV): sequencing the most valuable type-strain genomes for metagenomic binning, comparative biology and taxonomic classification.</title>
        <authorList>
            <person name="Goeker M."/>
        </authorList>
    </citation>
    <scope>NUCLEOTIDE SEQUENCE [LARGE SCALE GENOMIC DNA]</scope>
    <source>
        <strain evidence="4 5">DSM 25799</strain>
    </source>
</reference>
<dbReference type="AlphaFoldDB" id="A0A7W8CZI7"/>
<dbReference type="CDD" id="cd05826">
    <property type="entry name" value="Sortase_B"/>
    <property type="match status" value="1"/>
</dbReference>
<keyword evidence="3" id="KW-0472">Membrane</keyword>
<dbReference type="InterPro" id="IPR009835">
    <property type="entry name" value="SrtB"/>
</dbReference>
<evidence type="ECO:0000256" key="1">
    <source>
        <dbReference type="ARBA" id="ARBA00022801"/>
    </source>
</evidence>
<dbReference type="GO" id="GO:0016787">
    <property type="term" value="F:hydrolase activity"/>
    <property type="evidence" value="ECO:0007669"/>
    <property type="project" value="UniProtKB-KW"/>
</dbReference>
<keyword evidence="3" id="KW-0812">Transmembrane</keyword>
<feature type="active site" description="Acyl-thioester intermediate" evidence="2">
    <location>
        <position position="236"/>
    </location>
</feature>
<proteinExistence type="predicted"/>
<organism evidence="4 5">
    <name type="scientific">Catenisphaera adipataccumulans</name>
    <dbReference type="NCBI Taxonomy" id="700500"/>
    <lineage>
        <taxon>Bacteria</taxon>
        <taxon>Bacillati</taxon>
        <taxon>Bacillota</taxon>
        <taxon>Erysipelotrichia</taxon>
        <taxon>Erysipelotrichales</taxon>
        <taxon>Erysipelotrichaceae</taxon>
        <taxon>Catenisphaera</taxon>
    </lineage>
</organism>
<evidence type="ECO:0000256" key="3">
    <source>
        <dbReference type="SAM" id="Phobius"/>
    </source>
</evidence>
<dbReference type="Pfam" id="PF04203">
    <property type="entry name" value="Sortase"/>
    <property type="match status" value="1"/>
</dbReference>
<sequence length="307" mass="35723">MRKPFRSSGSSEKRIRKILKGLNGLVDFFIIAFLVLLVAFGIYSIYDNHQIMQNASTEQFETYKPKRNQSIPFSKLQKINPEVIGWIHIYGTGIDYPFAQGEDDEKYINTGIDGSYDLSGAVFMHCKNARDFSDYNTILYGHHMEYHRMFGDLDQFEKKKFFKTHKYGDVYYNGKHHGVRIIAYLKADAYDDSVYQIVGEDTSQRQAYLDHIYEIAVHERQIGTGPEDQLLVLSTCASGAGTNQRYLLVAEITDKTYKNTFKEEERSLKSTDSWFSRWPIWWWITGIVLIALLIVWFRKKHQTKKGG</sequence>
<dbReference type="SUPFAM" id="SSF63817">
    <property type="entry name" value="Sortase"/>
    <property type="match status" value="1"/>
</dbReference>
<dbReference type="Gene3D" id="2.40.260.10">
    <property type="entry name" value="Sortase"/>
    <property type="match status" value="1"/>
</dbReference>
<dbReference type="EC" id="3.4.22.70" evidence="4"/>
<dbReference type="RefSeq" id="WP_183328525.1">
    <property type="nucleotide sequence ID" value="NZ_JACHHK010000004.1"/>
</dbReference>
<evidence type="ECO:0000256" key="2">
    <source>
        <dbReference type="PIRSR" id="PIRSR605754-1"/>
    </source>
</evidence>
<dbReference type="InterPro" id="IPR005754">
    <property type="entry name" value="Sortase"/>
</dbReference>
<dbReference type="EMBL" id="JACHHK010000004">
    <property type="protein sequence ID" value="MBB5183229.1"/>
    <property type="molecule type" value="Genomic_DNA"/>
</dbReference>
<comment type="caution">
    <text evidence="4">The sequence shown here is derived from an EMBL/GenBank/DDBJ whole genome shotgun (WGS) entry which is preliminary data.</text>
</comment>
<protein>
    <submittedName>
        <fullName evidence="4">Sortase B</fullName>
        <ecNumber evidence="4">3.4.22.70</ecNumber>
    </submittedName>
</protein>
<keyword evidence="5" id="KW-1185">Reference proteome</keyword>
<gene>
    <name evidence="4" type="ORF">HNQ47_001250</name>
</gene>
<evidence type="ECO:0000313" key="5">
    <source>
        <dbReference type="Proteomes" id="UP000539953"/>
    </source>
</evidence>
<feature type="active site" description="Proton donor/acceptor" evidence="2">
    <location>
        <position position="142"/>
    </location>
</feature>
<feature type="transmembrane region" description="Helical" evidence="3">
    <location>
        <begin position="280"/>
        <end position="297"/>
    </location>
</feature>